<sequence length="129" mass="13817">MRVPFRLRRTRSRASRTLAIGIFDEPCLQGSRQEARALEVLSEQGHIHFTRVRSLAELENSLTAHTYDLLTISAHGTEHDGLAYRMLLPDGPSSPAALSCLAAGASQVIGGLRAADRPAAAGPACMGRP</sequence>
<accession>A0ABU8G7V4</accession>
<dbReference type="Proteomes" id="UP001365781">
    <property type="component" value="Unassembled WGS sequence"/>
</dbReference>
<protein>
    <recommendedName>
        <fullName evidence="3">CHAT domain-containing protein</fullName>
    </recommendedName>
</protein>
<evidence type="ECO:0000313" key="1">
    <source>
        <dbReference type="EMBL" id="MEI5609113.1"/>
    </source>
</evidence>
<dbReference type="EMBL" id="JBBAYM010000004">
    <property type="protein sequence ID" value="MEI5609113.1"/>
    <property type="molecule type" value="Genomic_DNA"/>
</dbReference>
<comment type="caution">
    <text evidence="1">The sequence shown here is derived from an EMBL/GenBank/DDBJ whole genome shotgun (WGS) entry which is preliminary data.</text>
</comment>
<gene>
    <name evidence="1" type="ORF">WB403_08045</name>
</gene>
<evidence type="ECO:0000313" key="2">
    <source>
        <dbReference type="Proteomes" id="UP001365781"/>
    </source>
</evidence>
<organism evidence="1 2">
    <name type="scientific">Streptomyces brasiliscabiei</name>
    <dbReference type="NCBI Taxonomy" id="2736302"/>
    <lineage>
        <taxon>Bacteria</taxon>
        <taxon>Bacillati</taxon>
        <taxon>Actinomycetota</taxon>
        <taxon>Actinomycetes</taxon>
        <taxon>Kitasatosporales</taxon>
        <taxon>Streptomycetaceae</taxon>
        <taxon>Streptomyces</taxon>
    </lineage>
</organism>
<keyword evidence="2" id="KW-1185">Reference proteome</keyword>
<proteinExistence type="predicted"/>
<name>A0ABU8G7V4_9ACTN</name>
<dbReference type="RefSeq" id="WP_336539441.1">
    <property type="nucleotide sequence ID" value="NZ_JBBAYL010000015.1"/>
</dbReference>
<evidence type="ECO:0008006" key="3">
    <source>
        <dbReference type="Google" id="ProtNLM"/>
    </source>
</evidence>
<reference evidence="1 2" key="1">
    <citation type="submission" date="2024-03" db="EMBL/GenBank/DDBJ databases">
        <title>First Report of Pectobacterium brasiliscabiei causing potato scab in china.</title>
        <authorList>
            <person name="Handique U."/>
        </authorList>
    </citation>
    <scope>NUCLEOTIDE SEQUENCE [LARGE SCALE GENOMIC DNA]</scope>
    <source>
        <strain evidence="1 2">ZRIMU1503</strain>
    </source>
</reference>